<comment type="caution">
    <text evidence="3">The sequence shown here is derived from an EMBL/GenBank/DDBJ whole genome shotgun (WGS) entry which is preliminary data.</text>
</comment>
<dbReference type="PANTHER" id="PTHR10625">
    <property type="entry name" value="HISTONE DEACETYLASE HDAC1-RELATED"/>
    <property type="match status" value="1"/>
</dbReference>
<dbReference type="Pfam" id="PF00850">
    <property type="entry name" value="Hist_deacetyl"/>
    <property type="match status" value="1"/>
</dbReference>
<evidence type="ECO:0000313" key="3">
    <source>
        <dbReference type="EMBL" id="MFH0254108.1"/>
    </source>
</evidence>
<dbReference type="InterPro" id="IPR023801">
    <property type="entry name" value="His_deacetylse_dom"/>
</dbReference>
<keyword evidence="4" id="KW-1185">Reference proteome</keyword>
<dbReference type="PRINTS" id="PR01270">
    <property type="entry name" value="HDASUPER"/>
</dbReference>
<dbReference type="CDD" id="cd11599">
    <property type="entry name" value="HDAC_classII_2"/>
    <property type="match status" value="1"/>
</dbReference>
<sequence length="308" mass="31961">MTTALITHEDCLAHDMPEGHPESAARLTAVLRALDGKDLLRAEAPLASDAQICAVHPRAHLEALAAMIPEMGGTPIDGDTWLSPGSLIAARRAAGGAVQGVDMVMEGRARNAFVATRPPGHHAEASRAMGFCLLCHVAIAARHALGHHGLSRVAIVDFDVHHGNGTQALVEGEARIAYLSAHQMPLYPGTGDPSETGVDGNVVNVPLHAGAGSAAFRAAMEREILPAAHAFAPELLIVSAGFDAHRADPLAGLLLETADFAWITEALCDLADARCGGRLVSCLEGGYDLRALAESAAAHVDVLIARGA</sequence>
<accession>A0ABW7I7C7</accession>
<evidence type="ECO:0000313" key="4">
    <source>
        <dbReference type="Proteomes" id="UP001607157"/>
    </source>
</evidence>
<gene>
    <name evidence="3" type="ORF">ACGRVM_09395</name>
</gene>
<dbReference type="Gene3D" id="3.40.800.20">
    <property type="entry name" value="Histone deacetylase domain"/>
    <property type="match status" value="1"/>
</dbReference>
<evidence type="ECO:0000259" key="2">
    <source>
        <dbReference type="Pfam" id="PF00850"/>
    </source>
</evidence>
<evidence type="ECO:0000256" key="1">
    <source>
        <dbReference type="ARBA" id="ARBA00005947"/>
    </source>
</evidence>
<organism evidence="3 4">
    <name type="scientific">Roseovarius aquimarinus</name>
    <dbReference type="NCBI Taxonomy" id="1229156"/>
    <lineage>
        <taxon>Bacteria</taxon>
        <taxon>Pseudomonadati</taxon>
        <taxon>Pseudomonadota</taxon>
        <taxon>Alphaproteobacteria</taxon>
        <taxon>Rhodobacterales</taxon>
        <taxon>Roseobacteraceae</taxon>
        <taxon>Roseovarius</taxon>
    </lineage>
</organism>
<dbReference type="Proteomes" id="UP001607157">
    <property type="component" value="Unassembled WGS sequence"/>
</dbReference>
<comment type="similarity">
    <text evidence="1">Belongs to the histone deacetylase family.</text>
</comment>
<name>A0ABW7I7C7_9RHOB</name>
<proteinExistence type="inferred from homology"/>
<dbReference type="InterPro" id="IPR000286">
    <property type="entry name" value="HDACs"/>
</dbReference>
<protein>
    <submittedName>
        <fullName evidence="3">Histone deacetylase family protein</fullName>
    </submittedName>
</protein>
<feature type="domain" description="Histone deacetylase" evidence="2">
    <location>
        <begin position="20"/>
        <end position="302"/>
    </location>
</feature>
<dbReference type="SUPFAM" id="SSF52768">
    <property type="entry name" value="Arginase/deacetylase"/>
    <property type="match status" value="1"/>
</dbReference>
<dbReference type="PANTHER" id="PTHR10625:SF10">
    <property type="entry name" value="HISTONE DEACETYLASE HDAC1"/>
    <property type="match status" value="1"/>
</dbReference>
<dbReference type="EMBL" id="JBIHMM010000002">
    <property type="protein sequence ID" value="MFH0254108.1"/>
    <property type="molecule type" value="Genomic_DNA"/>
</dbReference>
<dbReference type="RefSeq" id="WP_377170540.1">
    <property type="nucleotide sequence ID" value="NZ_JBHTJC010000002.1"/>
</dbReference>
<reference evidence="3 4" key="1">
    <citation type="submission" date="2024-10" db="EMBL/GenBank/DDBJ databases">
        <authorList>
            <person name="Yang X.-N."/>
        </authorList>
    </citation>
    <scope>NUCLEOTIDE SEQUENCE [LARGE SCALE GENOMIC DNA]</scope>
    <source>
        <strain evidence="3 4">CAU 1059</strain>
    </source>
</reference>
<dbReference type="InterPro" id="IPR037138">
    <property type="entry name" value="His_deacetylse_dom_sf"/>
</dbReference>
<dbReference type="InterPro" id="IPR023696">
    <property type="entry name" value="Ureohydrolase_dom_sf"/>
</dbReference>